<gene>
    <name evidence="1" type="ORF">IAC76_02630</name>
</gene>
<reference evidence="1" key="1">
    <citation type="submission" date="2020-10" db="EMBL/GenBank/DDBJ databases">
        <authorList>
            <person name="Gilroy R."/>
        </authorList>
    </citation>
    <scope>NUCLEOTIDE SEQUENCE</scope>
    <source>
        <strain evidence="1">10192</strain>
    </source>
</reference>
<accession>A0A9D9DPP4</accession>
<dbReference type="EMBL" id="JADIND010000056">
    <property type="protein sequence ID" value="MBO8430261.1"/>
    <property type="molecule type" value="Genomic_DNA"/>
</dbReference>
<evidence type="ECO:0000313" key="2">
    <source>
        <dbReference type="Proteomes" id="UP000823632"/>
    </source>
</evidence>
<reference evidence="1" key="2">
    <citation type="journal article" date="2021" name="PeerJ">
        <title>Extensive microbial diversity within the chicken gut microbiome revealed by metagenomics and culture.</title>
        <authorList>
            <person name="Gilroy R."/>
            <person name="Ravi A."/>
            <person name="Getino M."/>
            <person name="Pursley I."/>
            <person name="Horton D.L."/>
            <person name="Alikhan N.F."/>
            <person name="Baker D."/>
            <person name="Gharbi K."/>
            <person name="Hall N."/>
            <person name="Watson M."/>
            <person name="Adriaenssens E.M."/>
            <person name="Foster-Nyarko E."/>
            <person name="Jarju S."/>
            <person name="Secka A."/>
            <person name="Antonio M."/>
            <person name="Oren A."/>
            <person name="Chaudhuri R.R."/>
            <person name="La Ragione R."/>
            <person name="Hildebrand F."/>
            <person name="Pallen M.J."/>
        </authorList>
    </citation>
    <scope>NUCLEOTIDE SEQUENCE</scope>
    <source>
        <strain evidence="1">10192</strain>
    </source>
</reference>
<comment type="caution">
    <text evidence="1">The sequence shown here is derived from an EMBL/GenBank/DDBJ whole genome shotgun (WGS) entry which is preliminary data.</text>
</comment>
<organism evidence="1 2">
    <name type="scientific">Candidatus Scatousia excrementipullorum</name>
    <dbReference type="NCBI Taxonomy" id="2840936"/>
    <lineage>
        <taxon>Bacteria</taxon>
        <taxon>Candidatus Scatousia</taxon>
    </lineage>
</organism>
<protein>
    <submittedName>
        <fullName evidence="1">Uncharacterized protein</fullName>
    </submittedName>
</protein>
<sequence>MSKYGGKLLLAVAALSSVLGVVNVMSSSKKPSKLDSADIIEKDRKYVVN</sequence>
<dbReference type="AlphaFoldDB" id="A0A9D9DPP4"/>
<name>A0A9D9DPP4_9BACT</name>
<proteinExistence type="predicted"/>
<dbReference type="Proteomes" id="UP000823632">
    <property type="component" value="Unassembled WGS sequence"/>
</dbReference>
<evidence type="ECO:0000313" key="1">
    <source>
        <dbReference type="EMBL" id="MBO8430261.1"/>
    </source>
</evidence>